<dbReference type="InterPro" id="IPR010499">
    <property type="entry name" value="AraC_E-bd"/>
</dbReference>
<keyword evidence="4" id="KW-1185">Reference proteome</keyword>
<feature type="region of interest" description="Disordered" evidence="1">
    <location>
        <begin position="143"/>
        <end position="164"/>
    </location>
</feature>
<evidence type="ECO:0000313" key="4">
    <source>
        <dbReference type="Proteomes" id="UP000001982"/>
    </source>
</evidence>
<reference evidence="3 4" key="1">
    <citation type="submission" date="2006-03" db="EMBL/GenBank/DDBJ databases">
        <title>Complete sequence of Shewanella denitrificans OS217.</title>
        <authorList>
            <consortium name="US DOE Joint Genome Institute"/>
            <person name="Copeland A."/>
            <person name="Lucas S."/>
            <person name="Lapidus A."/>
            <person name="Barry K."/>
            <person name="Detter J.C."/>
            <person name="Glavina del Rio T."/>
            <person name="Hammon N."/>
            <person name="Israni S."/>
            <person name="Dalin E."/>
            <person name="Tice H."/>
            <person name="Pitluck S."/>
            <person name="Brettin T."/>
            <person name="Bruce D."/>
            <person name="Han C."/>
            <person name="Tapia R."/>
            <person name="Gilna P."/>
            <person name="Kiss H."/>
            <person name="Schmutz J."/>
            <person name="Larimer F."/>
            <person name="Land M."/>
            <person name="Hauser L."/>
            <person name="Kyrpides N."/>
            <person name="Lykidis A."/>
            <person name="Richardson P."/>
        </authorList>
    </citation>
    <scope>NUCLEOTIDE SEQUENCE [LARGE SCALE GENOMIC DNA]</scope>
    <source>
        <strain evidence="4">OS217 / ATCC BAA-1090 / DSM 15013</strain>
    </source>
</reference>
<dbReference type="Pfam" id="PF06445">
    <property type="entry name" value="GyrI-like"/>
    <property type="match status" value="1"/>
</dbReference>
<organism evidence="3 4">
    <name type="scientific">Shewanella denitrificans (strain OS217 / ATCC BAA-1090 / DSM 15013)</name>
    <dbReference type="NCBI Taxonomy" id="318161"/>
    <lineage>
        <taxon>Bacteria</taxon>
        <taxon>Pseudomonadati</taxon>
        <taxon>Pseudomonadota</taxon>
        <taxon>Gammaproteobacteria</taxon>
        <taxon>Alteromonadales</taxon>
        <taxon>Shewanellaceae</taxon>
        <taxon>Shewanella</taxon>
    </lineage>
</organism>
<evidence type="ECO:0000256" key="1">
    <source>
        <dbReference type="SAM" id="MobiDB-lite"/>
    </source>
</evidence>
<dbReference type="HOGENOM" id="CLU_113664_2_0_6"/>
<gene>
    <name evidence="3" type="ordered locus">Sden_1132</name>
</gene>
<dbReference type="STRING" id="318161.Sden_1132"/>
<dbReference type="InterPro" id="IPR011256">
    <property type="entry name" value="Reg_factor_effector_dom_sf"/>
</dbReference>
<sequence length="164" mass="18379">MKDTSPKLEQRRDQSYVAIRAHASRAELSTKLPPLIGELAVWLAARGVNPAGAPFYRYLVIDQNEEFDIEVGFPVSNHLQGDGRVDAGVIPAGRYAVTTHIGEYDRLQDATANLKKWAADNNVRWDASEDESRWGARLETYLTDPSEEPDPQKWQTEIAIRTSA</sequence>
<dbReference type="InterPro" id="IPR029442">
    <property type="entry name" value="GyrI-like"/>
</dbReference>
<dbReference type="eggNOG" id="COG4978">
    <property type="taxonomic scope" value="Bacteria"/>
</dbReference>
<dbReference type="AlphaFoldDB" id="Q12Q57"/>
<dbReference type="Gene3D" id="3.20.80.10">
    <property type="entry name" value="Regulatory factor, effector binding domain"/>
    <property type="match status" value="1"/>
</dbReference>
<protein>
    <submittedName>
        <fullName evidence="3">Transcription activator, effector binding</fullName>
    </submittedName>
</protein>
<dbReference type="EMBL" id="CP000302">
    <property type="protein sequence ID" value="ABE54419.1"/>
    <property type="molecule type" value="Genomic_DNA"/>
</dbReference>
<name>Q12Q57_SHEDO</name>
<dbReference type="SUPFAM" id="SSF55136">
    <property type="entry name" value="Probable bacterial effector-binding domain"/>
    <property type="match status" value="1"/>
</dbReference>
<evidence type="ECO:0000313" key="3">
    <source>
        <dbReference type="EMBL" id="ABE54419.1"/>
    </source>
</evidence>
<proteinExistence type="predicted"/>
<feature type="domain" description="AraC effector-binding" evidence="2">
    <location>
        <begin position="4"/>
        <end position="163"/>
    </location>
</feature>
<dbReference type="KEGG" id="sdn:Sden_1132"/>
<dbReference type="Proteomes" id="UP000001982">
    <property type="component" value="Chromosome"/>
</dbReference>
<accession>Q12Q57</accession>
<evidence type="ECO:0000259" key="2">
    <source>
        <dbReference type="SMART" id="SM00871"/>
    </source>
</evidence>
<dbReference type="SMART" id="SM00871">
    <property type="entry name" value="AraC_E_bind"/>
    <property type="match status" value="1"/>
</dbReference>
<dbReference type="RefSeq" id="WP_011495581.1">
    <property type="nucleotide sequence ID" value="NC_007954.1"/>
</dbReference>